<feature type="compositionally biased region" description="Basic and acidic residues" evidence="1">
    <location>
        <begin position="548"/>
        <end position="582"/>
    </location>
</feature>
<evidence type="ECO:0000256" key="2">
    <source>
        <dbReference type="SAM" id="Phobius"/>
    </source>
</evidence>
<keyword evidence="4" id="KW-1185">Reference proteome</keyword>
<sequence>MGRNSESPPRMTRRQRRRLGQIHVDQAETDAQREKLNLAIDQAAHATEAIPATPATPEPVNTGDPAADQQPTPSGIRGRGIVRTVALGASTLLGLVIIALQIPAYRSMLGDAATPLEWAGWLNLAILAPMAVEIVAWVYTVMAVLAVANDRPSGRYTFAMWGFSSLAAVVNATHNMSGGQYLTGAVLGGLSIVAPFIVHSALRWDRDALDERTTDQRHQDVIDRVRRVALAAAGIASRAAVGTTRAVLHPLLTVQAGWVSTKYHLAYSVAFQLAAAKQITPYRDVFRDEYANAINERARRVYDVPAATSEQNHATPNRDRDNPNRDTTGTGTTPTGTTGTLDTLDRDTGTPPPGLDRDPNRDTLEQFRRELDAIGTAAELFDTATGTSDRDRDTTDRDSTGTPRTESRSEPGPGHPADRDNRDRDTTNRDHRDSTGTPGPGHRDTPRDSHRDNTPGHPATSENTPGHDATGTRRDTNTPNRDTTGTTPVDTGHRDTPHRDHRDMSRPGSRSDRDNQTGTGTTGTGTSPGSNRDRDTPIGTGTGTAPGHPDESRSASPGVDRDRDTTGTPDRDTDTDTTRVHQDTITKKQLLIMRYYELRDAGTDPMQANFTAEGREFGADRGYVRRVFAECSNGKHTDPRATTRQTG</sequence>
<feature type="compositionally biased region" description="Basic residues" evidence="1">
    <location>
        <begin position="11"/>
        <end position="20"/>
    </location>
</feature>
<feature type="compositionally biased region" description="Basic and acidic residues" evidence="1">
    <location>
        <begin position="441"/>
        <end position="454"/>
    </location>
</feature>
<dbReference type="RefSeq" id="WP_182547026.1">
    <property type="nucleotide sequence ID" value="NZ_JACGWZ010000011.1"/>
</dbReference>
<keyword evidence="2" id="KW-0812">Transmembrane</keyword>
<feature type="region of interest" description="Disordered" evidence="1">
    <location>
        <begin position="302"/>
        <end position="362"/>
    </location>
</feature>
<accession>A0A839E1Z7</accession>
<feature type="compositionally biased region" description="Low complexity" evidence="1">
    <location>
        <begin position="537"/>
        <end position="547"/>
    </location>
</feature>
<reference evidence="3 4" key="1">
    <citation type="submission" date="2020-07" db="EMBL/GenBank/DDBJ databases">
        <title>Sequencing the genomes of 1000 actinobacteria strains.</title>
        <authorList>
            <person name="Klenk H.-P."/>
        </authorList>
    </citation>
    <scope>NUCLEOTIDE SEQUENCE [LARGE SCALE GENOMIC DNA]</scope>
    <source>
        <strain evidence="3 4">DSM 45975</strain>
    </source>
</reference>
<feature type="transmembrane region" description="Helical" evidence="2">
    <location>
        <begin position="124"/>
        <end position="148"/>
    </location>
</feature>
<keyword evidence="2" id="KW-1133">Transmembrane helix</keyword>
<evidence type="ECO:0008006" key="5">
    <source>
        <dbReference type="Google" id="ProtNLM"/>
    </source>
</evidence>
<name>A0A839E1Z7_9PSEU</name>
<proteinExistence type="predicted"/>
<keyword evidence="2" id="KW-0472">Membrane</keyword>
<feature type="compositionally biased region" description="Low complexity" evidence="1">
    <location>
        <begin position="325"/>
        <end position="342"/>
    </location>
</feature>
<protein>
    <recommendedName>
        <fullName evidence="5">DUF2637 domain-containing protein</fullName>
    </recommendedName>
</protein>
<evidence type="ECO:0000313" key="3">
    <source>
        <dbReference type="EMBL" id="MBA8827874.1"/>
    </source>
</evidence>
<feature type="region of interest" description="Disordered" evidence="1">
    <location>
        <begin position="51"/>
        <end position="75"/>
    </location>
</feature>
<dbReference type="Proteomes" id="UP000569329">
    <property type="component" value="Unassembled WGS sequence"/>
</dbReference>
<gene>
    <name evidence="3" type="ORF">FHX42_005281</name>
</gene>
<feature type="region of interest" description="Disordered" evidence="1">
    <location>
        <begin position="376"/>
        <end position="582"/>
    </location>
</feature>
<evidence type="ECO:0000256" key="1">
    <source>
        <dbReference type="SAM" id="MobiDB-lite"/>
    </source>
</evidence>
<feature type="transmembrane region" description="Helical" evidence="2">
    <location>
        <begin position="85"/>
        <end position="104"/>
    </location>
</feature>
<feature type="region of interest" description="Disordered" evidence="1">
    <location>
        <begin position="1"/>
        <end position="30"/>
    </location>
</feature>
<dbReference type="AlphaFoldDB" id="A0A839E1Z7"/>
<feature type="compositionally biased region" description="Basic and acidic residues" evidence="1">
    <location>
        <begin position="416"/>
        <end position="434"/>
    </location>
</feature>
<evidence type="ECO:0000313" key="4">
    <source>
        <dbReference type="Proteomes" id="UP000569329"/>
    </source>
</evidence>
<dbReference type="Pfam" id="PF10935">
    <property type="entry name" value="DUF2637"/>
    <property type="match status" value="1"/>
</dbReference>
<dbReference type="InterPro" id="IPR021235">
    <property type="entry name" value="DUF2637"/>
</dbReference>
<comment type="caution">
    <text evidence="3">The sequence shown here is derived from an EMBL/GenBank/DDBJ whole genome shotgun (WGS) entry which is preliminary data.</text>
</comment>
<feature type="compositionally biased region" description="Low complexity" evidence="1">
    <location>
        <begin position="477"/>
        <end position="488"/>
    </location>
</feature>
<feature type="transmembrane region" description="Helical" evidence="2">
    <location>
        <begin position="180"/>
        <end position="202"/>
    </location>
</feature>
<dbReference type="EMBL" id="JACGWZ010000011">
    <property type="protein sequence ID" value="MBA8827874.1"/>
    <property type="molecule type" value="Genomic_DNA"/>
</dbReference>
<organism evidence="3 4">
    <name type="scientific">Halosaccharopolyspora lacisalsi</name>
    <dbReference type="NCBI Taxonomy" id="1000566"/>
    <lineage>
        <taxon>Bacteria</taxon>
        <taxon>Bacillati</taxon>
        <taxon>Actinomycetota</taxon>
        <taxon>Actinomycetes</taxon>
        <taxon>Pseudonocardiales</taxon>
        <taxon>Pseudonocardiaceae</taxon>
        <taxon>Halosaccharopolyspora</taxon>
    </lineage>
</organism>
<feature type="compositionally biased region" description="Basic and acidic residues" evidence="1">
    <location>
        <begin position="388"/>
        <end position="409"/>
    </location>
</feature>
<feature type="compositionally biased region" description="Basic and acidic residues" evidence="1">
    <location>
        <begin position="491"/>
        <end position="515"/>
    </location>
</feature>